<name>A0ABT7L389_9BACI</name>
<organism evidence="1 2">
    <name type="scientific">Aquibacillus rhizosphaerae</name>
    <dbReference type="NCBI Taxonomy" id="3051431"/>
    <lineage>
        <taxon>Bacteria</taxon>
        <taxon>Bacillati</taxon>
        <taxon>Bacillota</taxon>
        <taxon>Bacilli</taxon>
        <taxon>Bacillales</taxon>
        <taxon>Bacillaceae</taxon>
        <taxon>Aquibacillus</taxon>
    </lineage>
</organism>
<evidence type="ECO:0000313" key="1">
    <source>
        <dbReference type="EMBL" id="MDL4840326.1"/>
    </source>
</evidence>
<reference evidence="1 2" key="1">
    <citation type="submission" date="2023-06" db="EMBL/GenBank/DDBJ databases">
        <title>Aquibacillus rhizosphaerae LR5S19.</title>
        <authorList>
            <person name="Sun J.-Q."/>
        </authorList>
    </citation>
    <scope>NUCLEOTIDE SEQUENCE [LARGE SCALE GENOMIC DNA]</scope>
    <source>
        <strain evidence="1 2">LR5S19</strain>
    </source>
</reference>
<protein>
    <submittedName>
        <fullName evidence="1">Uncharacterized protein</fullName>
    </submittedName>
</protein>
<dbReference type="Proteomes" id="UP001235343">
    <property type="component" value="Unassembled WGS sequence"/>
</dbReference>
<dbReference type="EMBL" id="JASTZU010000027">
    <property type="protein sequence ID" value="MDL4840326.1"/>
    <property type="molecule type" value="Genomic_DNA"/>
</dbReference>
<sequence>MKLINGLNRKYVEGSDVEYVYYSKNMLEENLIIYADTVAYEDSSKETGWNDETCIEVKHYNNKDAVSFTVYNGEYLQDIQIYRIVKDIFDLYLDNVLSDFLAIINDLCVGKCSQSMQSKIENAKDVRERVLSDFAKIN</sequence>
<proteinExistence type="predicted"/>
<accession>A0ABT7L389</accession>
<comment type="caution">
    <text evidence="1">The sequence shown here is derived from an EMBL/GenBank/DDBJ whole genome shotgun (WGS) entry which is preliminary data.</text>
</comment>
<keyword evidence="2" id="KW-1185">Reference proteome</keyword>
<gene>
    <name evidence="1" type="ORF">QQS35_07705</name>
</gene>
<evidence type="ECO:0000313" key="2">
    <source>
        <dbReference type="Proteomes" id="UP001235343"/>
    </source>
</evidence>
<dbReference type="RefSeq" id="WP_285931352.1">
    <property type="nucleotide sequence ID" value="NZ_JASTZU010000027.1"/>
</dbReference>